<keyword evidence="2" id="KW-1133">Transmembrane helix</keyword>
<evidence type="ECO:0000313" key="6">
    <source>
        <dbReference type="EMBL" id="CRI39915.1"/>
    </source>
</evidence>
<evidence type="ECO:0000259" key="3">
    <source>
        <dbReference type="Pfam" id="PF09321"/>
    </source>
</evidence>
<keyword evidence="2" id="KW-0812">Transmembrane</keyword>
<dbReference type="AlphaFoldDB" id="A0A0F7XAU0"/>
<evidence type="ECO:0000256" key="1">
    <source>
        <dbReference type="SAM" id="Coils"/>
    </source>
</evidence>
<dbReference type="EMBL" id="AE001363">
    <property type="protein sequence ID" value="AAD18194.1"/>
    <property type="molecule type" value="Genomic_DNA"/>
</dbReference>
<reference evidence="4 13" key="1">
    <citation type="journal article" date="1999" name="Nat. Genet.">
        <title>Comparative genomes of Chlamydia pneumoniae and C. trachomatis.</title>
        <authorList>
            <person name="Kalman S."/>
            <person name="Mitchell W."/>
            <person name="Marathe R."/>
            <person name="Lammel C."/>
            <person name="Fan J."/>
            <person name="Hyman R.W."/>
            <person name="Olinger L."/>
            <person name="Grimwood J."/>
            <person name="Davis R.W."/>
            <person name="Stephens R.S."/>
        </authorList>
    </citation>
    <scope>NUCLEOTIDE SEQUENCE [LARGE SCALE GENOMIC DNA]</scope>
    <source>
        <strain evidence="4 13">CWL029</strain>
    </source>
</reference>
<accession>A0A0F7XAU0</accession>
<dbReference type="EMBL" id="LN847095">
    <property type="protein sequence ID" value="CRI43266.1"/>
    <property type="molecule type" value="Genomic_DNA"/>
</dbReference>
<dbReference type="KEGG" id="cpn:CPn_0041"/>
<dbReference type="InterPro" id="IPR015400">
    <property type="entry name" value="DUF1978_IncA"/>
</dbReference>
<sequence length="449" mass="52331">MLLLISGALFLTLGIPGLTAGVSFGLGIGLSALGGVLVVSGLLCLLVKREVSKVCPEEIPAVQPEETPEGVPVTPFEKPALDEAQKEQKTQKILDQLPQELDQLDRYIQEAFACLGPLKDLKYEDQGFLQDVKEEFQVFDFVQKDMIAEFVELQQILCQEGRLLEFVINQTRYIGRDLFKREDSLYKLWEWLGYLPSGDVRGERLKKSAREVVDRFMRTTCNIRKIAMTFDRHVYSVAKTAFEKAFGALETCVYESMRESYREAFCEYEKAKLLGDEEKSAHAEQRFQDIKNRWEDVKDAFFWVKEDGKIEIDDAIGNSCKWSERYEEHRITRARWYKVAEHQLFNATMRVKDSLREHNEARVAFEKERSKENQRQVQKKKEKRLRDLKELHDQELPRAQERLRELQALYPEIAVSVVEARREVASDLEKAHESIDKHYQSCVREQELY</sequence>
<gene>
    <name evidence="4" type="ordered locus">CPn_0041</name>
    <name evidence="5" type="ORF">BN1224_CV15_A_00440</name>
    <name evidence="7" type="ORF">BN1224_H12_AD_00270</name>
    <name evidence="8" type="ORF">BN1224_MUL2216_B_00330</name>
    <name evidence="9" type="ORF">BN1224_Panola_A_00430</name>
    <name evidence="11" type="ORF">BN1224_PB1_B_00340</name>
    <name evidence="10" type="ORF">BN1224_U1271_A_00430</name>
    <name evidence="12" type="ORF">BN1224_Wien2_B_00300</name>
    <name evidence="6" type="ORF">CWL029c_A_00460</name>
</gene>
<evidence type="ECO:0000313" key="5">
    <source>
        <dbReference type="EMBL" id="CRI37648.1"/>
    </source>
</evidence>
<dbReference type="EMBL" id="LN847242">
    <property type="protein sequence ID" value="CRI48933.1"/>
    <property type="molecule type" value="Genomic_DNA"/>
</dbReference>
<dbReference type="EMBL" id="LN847249">
    <property type="protein sequence ID" value="CRI52319.1"/>
    <property type="molecule type" value="Genomic_DNA"/>
</dbReference>
<feature type="domain" description="DUF1978" evidence="3">
    <location>
        <begin position="276"/>
        <end position="449"/>
    </location>
</feature>
<evidence type="ECO:0000313" key="4">
    <source>
        <dbReference type="EMBL" id="AAD18194.1"/>
    </source>
</evidence>
<dbReference type="EMBL" id="LN847001">
    <property type="protein sequence ID" value="CRI39915.1"/>
    <property type="molecule type" value="Genomic_DNA"/>
</dbReference>
<feature type="coiled-coil region" evidence="1">
    <location>
        <begin position="355"/>
        <end position="409"/>
    </location>
</feature>
<evidence type="ECO:0000313" key="11">
    <source>
        <dbReference type="EMBL" id="CRI50030.1"/>
    </source>
</evidence>
<reference evidence="8" key="2">
    <citation type="submission" date="2015-05" db="EMBL/GenBank/DDBJ databases">
        <authorList>
            <person name="Rattei Thomas"/>
        </authorList>
    </citation>
    <scope>NUCLEOTIDE SEQUENCE</scope>
    <source>
        <strain evidence="5">CV15</strain>
        <strain evidence="6">CWL029c</strain>
        <strain evidence="7">H12</strain>
        <strain evidence="8">MUL2216</strain>
        <strain evidence="9">Panola</strain>
        <strain evidence="11">PB1</strain>
        <strain evidence="10">U1271</strain>
        <strain evidence="12">Wien2</strain>
    </source>
</reference>
<evidence type="ECO:0000313" key="13">
    <source>
        <dbReference type="Proteomes" id="UP000000801"/>
    </source>
</evidence>
<dbReference type="Pfam" id="PF09321">
    <property type="entry name" value="DUF1978"/>
    <property type="match status" value="1"/>
</dbReference>
<dbReference type="EMBL" id="LN847223">
    <property type="protein sequence ID" value="CRI45507.1"/>
    <property type="molecule type" value="Genomic_DNA"/>
</dbReference>
<evidence type="ECO:0000313" key="10">
    <source>
        <dbReference type="EMBL" id="CRI48933.1"/>
    </source>
</evidence>
<evidence type="ECO:0000256" key="2">
    <source>
        <dbReference type="SAM" id="Phobius"/>
    </source>
</evidence>
<dbReference type="EMBL" id="LN846997">
    <property type="protein sequence ID" value="CRI37648.1"/>
    <property type="molecule type" value="Genomic_DNA"/>
</dbReference>
<dbReference type="HOGENOM" id="CLU_020469_0_0_0"/>
<keyword evidence="2" id="KW-0472">Membrane</keyword>
<evidence type="ECO:0000313" key="7">
    <source>
        <dbReference type="EMBL" id="CRI43266.1"/>
    </source>
</evidence>
<name>A0A0F7XAU0_CHLPN</name>
<dbReference type="EMBL" id="LN847240">
    <property type="protein sequence ID" value="CRI50030.1"/>
    <property type="molecule type" value="Genomic_DNA"/>
</dbReference>
<feature type="transmembrane region" description="Helical" evidence="2">
    <location>
        <begin position="30"/>
        <end position="47"/>
    </location>
</feature>
<evidence type="ECO:0000313" key="12">
    <source>
        <dbReference type="EMBL" id="CRI52319.1"/>
    </source>
</evidence>
<dbReference type="Proteomes" id="UP000000801">
    <property type="component" value="Chromosome"/>
</dbReference>
<evidence type="ECO:0000313" key="8">
    <source>
        <dbReference type="EMBL" id="CRI45507.1"/>
    </source>
</evidence>
<dbReference type="EMBL" id="LN847229">
    <property type="protein sequence ID" value="CRI46637.1"/>
    <property type="molecule type" value="Genomic_DNA"/>
</dbReference>
<organism evidence="8">
    <name type="scientific">Chlamydia pneumoniae</name>
    <name type="common">Chlamydophila pneumoniae</name>
    <dbReference type="NCBI Taxonomy" id="83558"/>
    <lineage>
        <taxon>Bacteria</taxon>
        <taxon>Pseudomonadati</taxon>
        <taxon>Chlamydiota</taxon>
        <taxon>Chlamydiia</taxon>
        <taxon>Chlamydiales</taxon>
        <taxon>Chlamydiaceae</taxon>
        <taxon>Chlamydia/Chlamydophila group</taxon>
        <taxon>Chlamydia</taxon>
    </lineage>
</organism>
<protein>
    <recommendedName>
        <fullName evidence="3">DUF1978 domain-containing protein</fullName>
    </recommendedName>
</protein>
<keyword evidence="1" id="KW-0175">Coiled coil</keyword>
<dbReference type="PATRIC" id="fig|115713.3.peg.48"/>
<proteinExistence type="predicted"/>
<evidence type="ECO:0000313" key="9">
    <source>
        <dbReference type="EMBL" id="CRI46637.1"/>
    </source>
</evidence>